<sequence>MVNTLLRKTLFVALMVVGSCVRAEPGAWKIIPEQSSLSFTATQNGAPVGGAFKHFNGEIFVDPDNYKASRIHIVVDMKSVSTTYTELASTLMSAPWFDSVQFGTAEFTAESFKSLGENRWQAMGTVKIRNISAPVTLTFTTSQPDADTGRVEGDTTLQRTRFGVGQGEWASTKEVADNVHVHFIVVAKKTASQAASPSR</sequence>
<dbReference type="PANTHER" id="PTHR34406:SF1">
    <property type="entry name" value="PROTEIN YCEI"/>
    <property type="match status" value="1"/>
</dbReference>
<protein>
    <submittedName>
        <fullName evidence="1">Putative YceI-like family protein</fullName>
    </submittedName>
</protein>
<dbReference type="AlphaFoldDB" id="A0A0W0U7L0"/>
<proteinExistence type="predicted"/>
<reference evidence="1 2" key="1">
    <citation type="submission" date="2015-11" db="EMBL/GenBank/DDBJ databases">
        <title>Genomic analysis of 38 Legionella species identifies large and diverse effector repertoires.</title>
        <authorList>
            <person name="Burstein D."/>
            <person name="Amaro F."/>
            <person name="Zusman T."/>
            <person name="Lifshitz Z."/>
            <person name="Cohen O."/>
            <person name="Gilbert J.A."/>
            <person name="Pupko T."/>
            <person name="Shuman H.A."/>
            <person name="Segal G."/>
        </authorList>
    </citation>
    <scope>NUCLEOTIDE SEQUENCE [LARGE SCALE GENOMIC DNA]</scope>
    <source>
        <strain evidence="1 2">ATCC 49504</strain>
    </source>
</reference>
<dbReference type="Gene3D" id="2.40.128.110">
    <property type="entry name" value="Lipid/polyisoprenoid-binding, YceI-like"/>
    <property type="match status" value="1"/>
</dbReference>
<dbReference type="InterPro" id="IPR036761">
    <property type="entry name" value="TTHA0802/YceI-like_sf"/>
</dbReference>
<dbReference type="Pfam" id="PF04264">
    <property type="entry name" value="YceI"/>
    <property type="match status" value="1"/>
</dbReference>
<gene>
    <name evidence="1" type="ORF">Lgee_0427</name>
</gene>
<organism evidence="1 2">
    <name type="scientific">Legionella geestiana</name>
    <dbReference type="NCBI Taxonomy" id="45065"/>
    <lineage>
        <taxon>Bacteria</taxon>
        <taxon>Pseudomonadati</taxon>
        <taxon>Pseudomonadota</taxon>
        <taxon>Gammaproteobacteria</taxon>
        <taxon>Legionellales</taxon>
        <taxon>Legionellaceae</taxon>
        <taxon>Legionella</taxon>
    </lineage>
</organism>
<dbReference type="RefSeq" id="WP_028387484.1">
    <property type="nucleotide sequence ID" value="NZ_CAAAHN010000004.1"/>
</dbReference>
<comment type="caution">
    <text evidence="1">The sequence shown here is derived from an EMBL/GenBank/DDBJ whole genome shotgun (WGS) entry which is preliminary data.</text>
</comment>
<dbReference type="PROSITE" id="PS51257">
    <property type="entry name" value="PROKAR_LIPOPROTEIN"/>
    <property type="match status" value="1"/>
</dbReference>
<dbReference type="PATRIC" id="fig|45065.4.peg.454"/>
<dbReference type="SMART" id="SM00867">
    <property type="entry name" value="YceI"/>
    <property type="match status" value="1"/>
</dbReference>
<keyword evidence="2" id="KW-1185">Reference proteome</keyword>
<name>A0A0W0U7L0_9GAMM</name>
<evidence type="ECO:0000313" key="2">
    <source>
        <dbReference type="Proteomes" id="UP000054785"/>
    </source>
</evidence>
<dbReference type="SUPFAM" id="SSF101874">
    <property type="entry name" value="YceI-like"/>
    <property type="match status" value="1"/>
</dbReference>
<dbReference type="OrthoDB" id="1247465at2"/>
<dbReference type="InterPro" id="IPR007372">
    <property type="entry name" value="Lipid/polyisoprenoid-bd_YceI"/>
</dbReference>
<dbReference type="EMBL" id="LNYC01000009">
    <property type="protein sequence ID" value="KTD03770.1"/>
    <property type="molecule type" value="Genomic_DNA"/>
</dbReference>
<dbReference type="PANTHER" id="PTHR34406">
    <property type="entry name" value="PROTEIN YCEI"/>
    <property type="match status" value="1"/>
</dbReference>
<dbReference type="Proteomes" id="UP000054785">
    <property type="component" value="Unassembled WGS sequence"/>
</dbReference>
<evidence type="ECO:0000313" key="1">
    <source>
        <dbReference type="EMBL" id="KTD03770.1"/>
    </source>
</evidence>
<dbReference type="STRING" id="45065.Lgee_0427"/>
<accession>A0A0W0U7L0</accession>